<evidence type="ECO:0000259" key="1">
    <source>
        <dbReference type="Pfam" id="PF01443"/>
    </source>
</evidence>
<dbReference type="GeneID" id="80537728"/>
<name>A0AAE6FP77_9VIRU</name>
<accession>A0AAE6FP77</accession>
<dbReference type="Pfam" id="PF01443">
    <property type="entry name" value="Viral_helicase1"/>
    <property type="match status" value="1"/>
</dbReference>
<evidence type="ECO:0000313" key="2">
    <source>
        <dbReference type="EMBL" id="QCY49483.1"/>
    </source>
</evidence>
<sequence>MDVVNKVLLDFKFVRLGDSNRDYKVVLGVPGCGKSSCIRKILSLDSRFIALTFGAPDPFNTTGKRIIGHSEFTARRDEGKLLLIDEFQNGDISNLAPLVVFGDICQFTDPQIAPPLASWHKTLSHRVSSATCTFLRKLGFEIHSDQAGTLTFGGLYEAELTGVVICYCDKVSKLLEAHSVGHHDLESCRGKEFDSVTLCLYDSTISFEDLGKFYLCFTRSRGDLLCLTPDAIEPST</sequence>
<dbReference type="InterPro" id="IPR027417">
    <property type="entry name" value="P-loop_NTPase"/>
</dbReference>
<evidence type="ECO:0000313" key="3">
    <source>
        <dbReference type="Proteomes" id="UP000830082"/>
    </source>
</evidence>
<dbReference type="SUPFAM" id="SSF52540">
    <property type="entry name" value="P-loop containing nucleoside triphosphate hydrolases"/>
    <property type="match status" value="2"/>
</dbReference>
<dbReference type="GO" id="GO:0005524">
    <property type="term" value="F:ATP binding"/>
    <property type="evidence" value="ECO:0007669"/>
    <property type="project" value="InterPro"/>
</dbReference>
<proteinExistence type="predicted"/>
<dbReference type="KEGG" id="vg:80537728"/>
<protein>
    <submittedName>
        <fullName evidence="2">Triple gene block 1 protein</fullName>
    </submittedName>
</protein>
<organism evidence="2 3">
    <name type="scientific">Shallot virus S</name>
    <dbReference type="NCBI Taxonomy" id="2586033"/>
    <lineage>
        <taxon>Viruses</taxon>
        <taxon>Riboviria</taxon>
        <taxon>Orthornavirae</taxon>
        <taxon>Kitrinoviricota</taxon>
        <taxon>Alsuviricetes</taxon>
        <taxon>Tymovirales</taxon>
        <taxon>Betaflexiviridae</taxon>
        <taxon>Quinvirinae</taxon>
        <taxon>Carlavirus</taxon>
        <taxon>Carlavirus sigmascalonici</taxon>
        <taxon>Carlavirus ShVS</taxon>
    </lineage>
</organism>
<dbReference type="RefSeq" id="YP_010799359.1">
    <property type="nucleotide sequence ID" value="NC_076633.1"/>
</dbReference>
<reference evidence="2" key="1">
    <citation type="submission" date="2018-05" db="EMBL/GenBank/DDBJ databases">
        <title>Molecular and biological characterization of two novel viruses identified through elucidation of emerging shallot mild yellow stripe disease in France.</title>
        <authorList>
            <person name="Marais A."/>
            <person name="Faure C."/>
            <person name="Theil S."/>
            <person name="Candresse T."/>
        </authorList>
    </citation>
    <scope>NUCLEOTIDE SEQUENCE</scope>
    <source>
        <strain evidence="2">13-17</strain>
    </source>
</reference>
<keyword evidence="3" id="KW-1185">Reference proteome</keyword>
<dbReference type="InterPro" id="IPR027351">
    <property type="entry name" value="(+)RNA_virus_helicase_core_dom"/>
</dbReference>
<dbReference type="Proteomes" id="UP000830082">
    <property type="component" value="Segment"/>
</dbReference>
<feature type="domain" description="(+)RNA virus helicase C-terminal" evidence="1">
    <location>
        <begin position="25"/>
        <end position="226"/>
    </location>
</feature>
<dbReference type="EMBL" id="MH292861">
    <property type="protein sequence ID" value="QCY49483.1"/>
    <property type="molecule type" value="Genomic_RNA"/>
</dbReference>
<gene>
    <name evidence="2" type="primary">TGB1</name>
</gene>